<gene>
    <name evidence="2" type="ORF">GCM10009838_72480</name>
</gene>
<dbReference type="Proteomes" id="UP001499854">
    <property type="component" value="Unassembled WGS sequence"/>
</dbReference>
<comment type="caution">
    <text evidence="2">The sequence shown here is derived from an EMBL/GenBank/DDBJ whole genome shotgun (WGS) entry which is preliminary data.</text>
</comment>
<organism evidence="2 3">
    <name type="scientific">Catenulispora subtropica</name>
    <dbReference type="NCBI Taxonomy" id="450798"/>
    <lineage>
        <taxon>Bacteria</taxon>
        <taxon>Bacillati</taxon>
        <taxon>Actinomycetota</taxon>
        <taxon>Actinomycetes</taxon>
        <taxon>Catenulisporales</taxon>
        <taxon>Catenulisporaceae</taxon>
        <taxon>Catenulispora</taxon>
    </lineage>
</organism>
<evidence type="ECO:0000313" key="3">
    <source>
        <dbReference type="Proteomes" id="UP001499854"/>
    </source>
</evidence>
<protein>
    <recommendedName>
        <fullName evidence="1">AMP-dependent synthetase/ligase domain-containing protein</fullName>
    </recommendedName>
</protein>
<dbReference type="SUPFAM" id="SSF53335">
    <property type="entry name" value="S-adenosyl-L-methionine-dependent methyltransferases"/>
    <property type="match status" value="1"/>
</dbReference>
<proteinExistence type="predicted"/>
<dbReference type="InterPro" id="IPR029063">
    <property type="entry name" value="SAM-dependent_MTases_sf"/>
</dbReference>
<dbReference type="Pfam" id="PF00501">
    <property type="entry name" value="AMP-binding"/>
    <property type="match status" value="2"/>
</dbReference>
<dbReference type="EMBL" id="BAAAQM010000058">
    <property type="protein sequence ID" value="GAA1996810.1"/>
    <property type="molecule type" value="Genomic_DNA"/>
</dbReference>
<feature type="domain" description="AMP-dependent synthetase/ligase" evidence="1">
    <location>
        <begin position="56"/>
        <end position="151"/>
    </location>
</feature>
<evidence type="ECO:0000313" key="2">
    <source>
        <dbReference type="EMBL" id="GAA1996810.1"/>
    </source>
</evidence>
<dbReference type="InterPro" id="IPR042099">
    <property type="entry name" value="ANL_N_sf"/>
</dbReference>
<evidence type="ECO:0000259" key="1">
    <source>
        <dbReference type="Pfam" id="PF00501"/>
    </source>
</evidence>
<name>A0ABN2T1P4_9ACTN</name>
<sequence>MNHGPAAVPGSPAQPFPVRTPGSLLASTFPDLVARANATDRPYPAELTIPDLLDAAAWAHGTAPALRTAAGVALSHRELAEATRVQAAQLASVGVGPGVPVAVLVDHEPAGVQAIIAIVRAGGCYVPLDPRWPVARSVELLVSLGVTRLVAGQGLWRLGWEIAASVPGMNTVLSTPGYLRPAAAGVETAARPYAPSYHCTAEEVLAYIEHVAGLIPPSDGPVVEVGAGSGLLARRLTEQGRPVVAVDEIGGILDHAGNAQVVVLAGTVQDFPSIGYLADVLDTIADALPVGGSIVLADLIDPSSGQSPGSLRIPRRWWASKYVMARPGVGIHVRTRTGRTGLGPLAERYDVVLTVGPRPKSGPGLPRVPLTDQPRAWDALPRSAVAAPSPADPAYAITTSAESPTAVAIRHRSVVNLVDWFNRRHEVTHRDLILQFAGLTSDLSVYDLFGMLAAGGSVLLLPEVALAHADRVAEVLVRSGVTLWNSGPTAFTALLAALAARPLGDRSRMRRVFLSREPVPLTSFEEMRRQFPNAELVTLGGGPETCIWSNDFPVTRVDPAWTTVPYGRPIQNARYYVLRDDGTPCDVGEPGTLHIAGDCVAAAYLNDPVLTAARFRPDAWRPASTMFRTASRAAWTHHGWLELVGHQ</sequence>
<dbReference type="SUPFAM" id="SSF56801">
    <property type="entry name" value="Acetyl-CoA synthetase-like"/>
    <property type="match status" value="1"/>
</dbReference>
<reference evidence="2 3" key="1">
    <citation type="journal article" date="2019" name="Int. J. Syst. Evol. Microbiol.">
        <title>The Global Catalogue of Microorganisms (GCM) 10K type strain sequencing project: providing services to taxonomists for standard genome sequencing and annotation.</title>
        <authorList>
            <consortium name="The Broad Institute Genomics Platform"/>
            <consortium name="The Broad Institute Genome Sequencing Center for Infectious Disease"/>
            <person name="Wu L."/>
            <person name="Ma J."/>
        </authorList>
    </citation>
    <scope>NUCLEOTIDE SEQUENCE [LARGE SCALE GENOMIC DNA]</scope>
    <source>
        <strain evidence="2 3">JCM 16013</strain>
    </source>
</reference>
<feature type="domain" description="AMP-dependent synthetase/ligase" evidence="1">
    <location>
        <begin position="382"/>
        <end position="605"/>
    </location>
</feature>
<keyword evidence="3" id="KW-1185">Reference proteome</keyword>
<dbReference type="RefSeq" id="WP_344661697.1">
    <property type="nucleotide sequence ID" value="NZ_BAAAQM010000058.1"/>
</dbReference>
<dbReference type="PANTHER" id="PTHR45527:SF1">
    <property type="entry name" value="FATTY ACID SYNTHASE"/>
    <property type="match status" value="1"/>
</dbReference>
<dbReference type="InterPro" id="IPR000873">
    <property type="entry name" value="AMP-dep_synth/lig_dom"/>
</dbReference>
<accession>A0ABN2T1P4</accession>
<dbReference type="Gene3D" id="3.40.50.980">
    <property type="match status" value="1"/>
</dbReference>
<dbReference type="PANTHER" id="PTHR45527">
    <property type="entry name" value="NONRIBOSOMAL PEPTIDE SYNTHETASE"/>
    <property type="match status" value="1"/>
</dbReference>
<dbReference type="Gene3D" id="3.40.50.150">
    <property type="entry name" value="Vaccinia Virus protein VP39"/>
    <property type="match status" value="1"/>
</dbReference>
<dbReference type="Gene3D" id="3.40.50.12780">
    <property type="entry name" value="N-terminal domain of ligase-like"/>
    <property type="match status" value="1"/>
</dbReference>